<name>A0A9P6SWW2_9FUNG</name>
<protein>
    <recommendedName>
        <fullName evidence="2">Myb-like domain-containing protein</fullName>
    </recommendedName>
</protein>
<dbReference type="PROSITE" id="PS50090">
    <property type="entry name" value="MYB_LIKE"/>
    <property type="match status" value="3"/>
</dbReference>
<evidence type="ECO:0000313" key="4">
    <source>
        <dbReference type="Proteomes" id="UP000703661"/>
    </source>
</evidence>
<feature type="domain" description="Myb-like" evidence="2">
    <location>
        <begin position="56"/>
        <end position="150"/>
    </location>
</feature>
<dbReference type="Gene3D" id="1.10.10.60">
    <property type="entry name" value="Homeodomain-like"/>
    <property type="match status" value="3"/>
</dbReference>
<evidence type="ECO:0000259" key="2">
    <source>
        <dbReference type="PROSITE" id="PS50090"/>
    </source>
</evidence>
<dbReference type="InterPro" id="IPR001005">
    <property type="entry name" value="SANT/Myb"/>
</dbReference>
<evidence type="ECO:0000313" key="3">
    <source>
        <dbReference type="EMBL" id="KAG0008353.1"/>
    </source>
</evidence>
<dbReference type="Proteomes" id="UP000703661">
    <property type="component" value="Unassembled WGS sequence"/>
</dbReference>
<dbReference type="AlphaFoldDB" id="A0A9P6SWW2"/>
<sequence>MTTTTTTTTTDEATETLGATTDHMKPILRFKSSHVPLLKDAVAKITPEYLKHHYLKLERKRRSWTDRQNEQLINAVQNICSKNKIKLAETNLVKSTVLATKEVVAATTITTPTSLKDIDDILDESHWEDVAESVPGHTASECRERWIRIGAWGSGLRRILARDSGENKLSSSNNRENDSSQSLERQQRRSSKPKTECSGERYIRWTPEQTQRLETSVKTAKDSSDWNYRGWENVATLMDSEFTKEQCKARWFRLQREIKSTRSNNTNGGQGGGDGDGGGRWGRDEIEDLIKGVHEYGFDWMKIKQEWVQGRTGSLCQGKWTRVKTKLNLEMAVRKCSWGQVCRDIYGPEIGKMLDELPERWPSICDMPVKKQKKDVDGK</sequence>
<dbReference type="SUPFAM" id="SSF46689">
    <property type="entry name" value="Homeodomain-like"/>
    <property type="match status" value="1"/>
</dbReference>
<proteinExistence type="predicted"/>
<organism evidence="3 4">
    <name type="scientific">Entomortierella chlamydospora</name>
    <dbReference type="NCBI Taxonomy" id="101097"/>
    <lineage>
        <taxon>Eukaryota</taxon>
        <taxon>Fungi</taxon>
        <taxon>Fungi incertae sedis</taxon>
        <taxon>Mucoromycota</taxon>
        <taxon>Mortierellomycotina</taxon>
        <taxon>Mortierellomycetes</taxon>
        <taxon>Mortierellales</taxon>
        <taxon>Mortierellaceae</taxon>
        <taxon>Entomortierella</taxon>
    </lineage>
</organism>
<feature type="compositionally biased region" description="Gly residues" evidence="1">
    <location>
        <begin position="268"/>
        <end position="280"/>
    </location>
</feature>
<feature type="domain" description="Myb-like" evidence="2">
    <location>
        <begin position="279"/>
        <end position="324"/>
    </location>
</feature>
<dbReference type="SMART" id="SM00717">
    <property type="entry name" value="SANT"/>
    <property type="match status" value="3"/>
</dbReference>
<reference evidence="3" key="1">
    <citation type="journal article" date="2020" name="Fungal Divers.">
        <title>Resolving the Mortierellaceae phylogeny through synthesis of multi-gene phylogenetics and phylogenomics.</title>
        <authorList>
            <person name="Vandepol N."/>
            <person name="Liber J."/>
            <person name="Desiro A."/>
            <person name="Na H."/>
            <person name="Kennedy M."/>
            <person name="Barry K."/>
            <person name="Grigoriev I.V."/>
            <person name="Miller A.N."/>
            <person name="O'Donnell K."/>
            <person name="Stajich J.E."/>
            <person name="Bonito G."/>
        </authorList>
    </citation>
    <scope>NUCLEOTIDE SEQUENCE</scope>
    <source>
        <strain evidence="3">NRRL 2769</strain>
    </source>
</reference>
<feature type="compositionally biased region" description="Basic and acidic residues" evidence="1">
    <location>
        <begin position="193"/>
        <end position="203"/>
    </location>
</feature>
<keyword evidence="4" id="KW-1185">Reference proteome</keyword>
<gene>
    <name evidence="3" type="ORF">BGZ80_003545</name>
</gene>
<feature type="domain" description="Myb-like" evidence="2">
    <location>
        <begin position="204"/>
        <end position="255"/>
    </location>
</feature>
<comment type="caution">
    <text evidence="3">The sequence shown here is derived from an EMBL/GenBank/DDBJ whole genome shotgun (WGS) entry which is preliminary data.</text>
</comment>
<feature type="region of interest" description="Disordered" evidence="1">
    <location>
        <begin position="165"/>
        <end position="203"/>
    </location>
</feature>
<dbReference type="EMBL" id="JAAAID010001943">
    <property type="protein sequence ID" value="KAG0008353.1"/>
    <property type="molecule type" value="Genomic_DNA"/>
</dbReference>
<evidence type="ECO:0000256" key="1">
    <source>
        <dbReference type="SAM" id="MobiDB-lite"/>
    </source>
</evidence>
<feature type="region of interest" description="Disordered" evidence="1">
    <location>
        <begin position="261"/>
        <end position="281"/>
    </location>
</feature>
<dbReference type="InterPro" id="IPR009057">
    <property type="entry name" value="Homeodomain-like_sf"/>
</dbReference>
<accession>A0A9P6SWW2</accession>